<gene>
    <name evidence="1" type="ORF">WOLCODRAFT_165789</name>
</gene>
<dbReference type="PANTHER" id="PTHR33266">
    <property type="entry name" value="CHROMOSOME 15, WHOLE GENOME SHOTGUN SEQUENCE"/>
    <property type="match status" value="1"/>
</dbReference>
<accession>A0A2H3J4P3</accession>
<dbReference type="STRING" id="742152.A0A2H3J4P3"/>
<evidence type="ECO:0000313" key="1">
    <source>
        <dbReference type="EMBL" id="PCH34753.1"/>
    </source>
</evidence>
<dbReference type="OrthoDB" id="2804338at2759"/>
<proteinExistence type="predicted"/>
<keyword evidence="2" id="KW-1185">Reference proteome</keyword>
<dbReference type="Proteomes" id="UP000218811">
    <property type="component" value="Unassembled WGS sequence"/>
</dbReference>
<reference evidence="1 2" key="1">
    <citation type="journal article" date="2012" name="Science">
        <title>The Paleozoic origin of enzymatic lignin decomposition reconstructed from 31 fungal genomes.</title>
        <authorList>
            <person name="Floudas D."/>
            <person name="Binder M."/>
            <person name="Riley R."/>
            <person name="Barry K."/>
            <person name="Blanchette R.A."/>
            <person name="Henrissat B."/>
            <person name="Martinez A.T."/>
            <person name="Otillar R."/>
            <person name="Spatafora J.W."/>
            <person name="Yadav J.S."/>
            <person name="Aerts A."/>
            <person name="Benoit I."/>
            <person name="Boyd A."/>
            <person name="Carlson A."/>
            <person name="Copeland A."/>
            <person name="Coutinho P.M."/>
            <person name="de Vries R.P."/>
            <person name="Ferreira P."/>
            <person name="Findley K."/>
            <person name="Foster B."/>
            <person name="Gaskell J."/>
            <person name="Glotzer D."/>
            <person name="Gorecki P."/>
            <person name="Heitman J."/>
            <person name="Hesse C."/>
            <person name="Hori C."/>
            <person name="Igarashi K."/>
            <person name="Jurgens J.A."/>
            <person name="Kallen N."/>
            <person name="Kersten P."/>
            <person name="Kohler A."/>
            <person name="Kuees U."/>
            <person name="Kumar T.K.A."/>
            <person name="Kuo A."/>
            <person name="LaButti K."/>
            <person name="Larrondo L.F."/>
            <person name="Lindquist E."/>
            <person name="Ling A."/>
            <person name="Lombard V."/>
            <person name="Lucas S."/>
            <person name="Lundell T."/>
            <person name="Martin R."/>
            <person name="McLaughlin D.J."/>
            <person name="Morgenstern I."/>
            <person name="Morin E."/>
            <person name="Murat C."/>
            <person name="Nagy L.G."/>
            <person name="Nolan M."/>
            <person name="Ohm R.A."/>
            <person name="Patyshakuliyeva A."/>
            <person name="Rokas A."/>
            <person name="Ruiz-Duenas F.J."/>
            <person name="Sabat G."/>
            <person name="Salamov A."/>
            <person name="Samejima M."/>
            <person name="Schmutz J."/>
            <person name="Slot J.C."/>
            <person name="St John F."/>
            <person name="Stenlid J."/>
            <person name="Sun H."/>
            <person name="Sun S."/>
            <person name="Syed K."/>
            <person name="Tsang A."/>
            <person name="Wiebenga A."/>
            <person name="Young D."/>
            <person name="Pisabarro A."/>
            <person name="Eastwood D.C."/>
            <person name="Martin F."/>
            <person name="Cullen D."/>
            <person name="Grigoriev I.V."/>
            <person name="Hibbett D.S."/>
        </authorList>
    </citation>
    <scope>NUCLEOTIDE SEQUENCE [LARGE SCALE GENOMIC DNA]</scope>
    <source>
        <strain evidence="1 2">MD-104</strain>
    </source>
</reference>
<name>A0A2H3J4P3_WOLCO</name>
<sequence length="257" mass="28418">MKPNNTLGGRGGSMEDAFKYAKVRFTHFGRAGDIASASTSAAAFRAMIRGMAFQCCPQQPVIDIVIPIFLDNENSTARVCEERMTALLIQVKNRVESSIIAQVAIDEAAVHFFPNGSARTERRPYITIVMELGIQPVQTRKYAGESQHPPVEDEGVIIGGEKSRESPRAVPVHLCYSLIIRGCSRAVYSVIRSRDVYANLLESRNMFTEHSRPENIDVIKGMKASWIDEPDCNDFAQDCPAVQKVQGEEVEGVNVGR</sequence>
<dbReference type="PANTHER" id="PTHR33266:SF1">
    <property type="entry name" value="F-BOX DOMAIN-CONTAINING PROTEIN"/>
    <property type="match status" value="1"/>
</dbReference>
<dbReference type="OMA" id="KASWIDE"/>
<evidence type="ECO:0000313" key="2">
    <source>
        <dbReference type="Proteomes" id="UP000218811"/>
    </source>
</evidence>
<dbReference type="AlphaFoldDB" id="A0A2H3J4P3"/>
<protein>
    <submittedName>
        <fullName evidence="1">Uncharacterized protein</fullName>
    </submittedName>
</protein>
<organism evidence="1 2">
    <name type="scientific">Wolfiporia cocos (strain MD-104)</name>
    <name type="common">Brown rot fungus</name>
    <dbReference type="NCBI Taxonomy" id="742152"/>
    <lineage>
        <taxon>Eukaryota</taxon>
        <taxon>Fungi</taxon>
        <taxon>Dikarya</taxon>
        <taxon>Basidiomycota</taxon>
        <taxon>Agaricomycotina</taxon>
        <taxon>Agaricomycetes</taxon>
        <taxon>Polyporales</taxon>
        <taxon>Phaeolaceae</taxon>
        <taxon>Wolfiporia</taxon>
    </lineage>
</organism>
<dbReference type="EMBL" id="KB467832">
    <property type="protein sequence ID" value="PCH34753.1"/>
    <property type="molecule type" value="Genomic_DNA"/>
</dbReference>